<evidence type="ECO:0000256" key="9">
    <source>
        <dbReference type="SAM" id="MobiDB-lite"/>
    </source>
</evidence>
<accession>A0ABX6ENY4</accession>
<reference evidence="11 12" key="1">
    <citation type="submission" date="2016-03" db="EMBL/GenBank/DDBJ databases">
        <title>How can Kluyveromyces marxianus grow so fast - potential evolutionary course in Saccharomyces Complex revealed by comparative genomics.</title>
        <authorList>
            <person name="Mo W."/>
            <person name="Lu W."/>
            <person name="Yang X."/>
            <person name="Qi J."/>
            <person name="Lv H."/>
        </authorList>
    </citation>
    <scope>NUCLEOTIDE SEQUENCE [LARGE SCALE GENOMIC DNA]</scope>
    <source>
        <strain evidence="11 12">FIM1</strain>
    </source>
</reference>
<dbReference type="Pfam" id="PF05236">
    <property type="entry name" value="TAF4"/>
    <property type="match status" value="1"/>
</dbReference>
<evidence type="ECO:0000313" key="11">
    <source>
        <dbReference type="EMBL" id="QGN13954.1"/>
    </source>
</evidence>
<comment type="subcellular location">
    <subcellularLocation>
        <location evidence="1">Nucleus</location>
    </subcellularLocation>
</comment>
<evidence type="ECO:0000256" key="7">
    <source>
        <dbReference type="ARBA" id="ARBA00025346"/>
    </source>
</evidence>
<proteinExistence type="inferred from homology"/>
<comment type="similarity">
    <text evidence="2">Belongs to the TAF4 family.</text>
</comment>
<comment type="function">
    <text evidence="7">Functions as a component of the DNA-binding general transcription factor complex TFIID. Binding of TFIID to a promoter (with or without TATA element) is the initial step in pre-initiation complex (PIC) formation. TFIID plays a key role in the regulation of gene expression by RNA polymerase II through different activities such as transcription activator interaction, core promoter recognition and selectivity, TFIIA and TFIIB interaction, chromatin modification (histone acetylation by TAF1), facilitation of DNA opening and initiation of transcription.</text>
</comment>
<evidence type="ECO:0000256" key="4">
    <source>
        <dbReference type="ARBA" id="ARBA00023015"/>
    </source>
</evidence>
<dbReference type="InterPro" id="IPR007900">
    <property type="entry name" value="TAF4_C"/>
</dbReference>
<evidence type="ECO:0000313" key="12">
    <source>
        <dbReference type="Proteomes" id="UP000422736"/>
    </source>
</evidence>
<evidence type="ECO:0000256" key="6">
    <source>
        <dbReference type="ARBA" id="ARBA00023242"/>
    </source>
</evidence>
<feature type="compositionally biased region" description="Polar residues" evidence="9">
    <location>
        <begin position="63"/>
        <end position="76"/>
    </location>
</feature>
<feature type="domain" description="Transcription initiation factor TFIID component TAF4 C-terminal" evidence="10">
    <location>
        <begin position="115"/>
        <end position="355"/>
    </location>
</feature>
<feature type="region of interest" description="Disordered" evidence="9">
    <location>
        <begin position="1"/>
        <end position="115"/>
    </location>
</feature>
<dbReference type="PANTHER" id="PTHR15138">
    <property type="entry name" value="TRANSCRIPTION INITIATION FACTOR TFIID SUBUNIT 4"/>
    <property type="match status" value="1"/>
</dbReference>
<keyword evidence="6" id="KW-0539">Nucleus</keyword>
<protein>
    <recommendedName>
        <fullName evidence="3">Transcription initiation factor TFIID subunit 4</fullName>
    </recommendedName>
    <alternativeName>
        <fullName evidence="8">TBP-associated factor 4</fullName>
    </alternativeName>
</protein>
<sequence>MAKSPKRKNSESDNGVSNKRSKSFEFGKIENGLEPSGSDFGGDLPTPFDTMVTEQPLALPKASSPSMNLGSPRNTPSSTTTGAKTEKTSTTTKEHGKKGGNDGTGKPQQSDPDKLSDALLSAGVDIREEEALLSSTVARTKAAGSVASNQLPPHPPFLHPKNVADFMKRVALEQNFNQDFNKNADILGLMSTACELYMRDIITNSLILSIHRRKGIKLNTGRRSEVSRSLRDLALRQKAHEERRVQRRIALGLEKQKADTRLDSEETQHRASNATANLMIAGGSKKKYSWLTAGSKSSSTDLKNQGNVSSAVAARGEMGIKYREAREEPGIVMRDLLLALENRRVGVNNVIAKGYARIRD</sequence>
<organism evidence="11 12">
    <name type="scientific">Kluyveromyces marxianus</name>
    <name type="common">Yeast</name>
    <name type="synonym">Candida kefyr</name>
    <dbReference type="NCBI Taxonomy" id="4911"/>
    <lineage>
        <taxon>Eukaryota</taxon>
        <taxon>Fungi</taxon>
        <taxon>Dikarya</taxon>
        <taxon>Ascomycota</taxon>
        <taxon>Saccharomycotina</taxon>
        <taxon>Saccharomycetes</taxon>
        <taxon>Saccharomycetales</taxon>
        <taxon>Saccharomycetaceae</taxon>
        <taxon>Kluyveromyces</taxon>
    </lineage>
</organism>
<evidence type="ECO:0000256" key="5">
    <source>
        <dbReference type="ARBA" id="ARBA00023163"/>
    </source>
</evidence>
<gene>
    <name evidence="11" type="primary">TAF4</name>
    <name evidence="11" type="ORF">FIM1_602</name>
</gene>
<name>A0ABX6ENY4_KLUMA</name>
<evidence type="ECO:0000256" key="8">
    <source>
        <dbReference type="ARBA" id="ARBA00031747"/>
    </source>
</evidence>
<evidence type="ECO:0000256" key="2">
    <source>
        <dbReference type="ARBA" id="ARBA00006178"/>
    </source>
</evidence>
<keyword evidence="12" id="KW-1185">Reference proteome</keyword>
<dbReference type="Proteomes" id="UP000422736">
    <property type="component" value="Chromosome 1"/>
</dbReference>
<dbReference type="EMBL" id="CP015054">
    <property type="protein sequence ID" value="QGN13954.1"/>
    <property type="molecule type" value="Genomic_DNA"/>
</dbReference>
<feature type="compositionally biased region" description="Basic and acidic residues" evidence="9">
    <location>
        <begin position="84"/>
        <end position="100"/>
    </location>
</feature>
<dbReference type="InterPro" id="IPR045144">
    <property type="entry name" value="TAF4"/>
</dbReference>
<evidence type="ECO:0000259" key="10">
    <source>
        <dbReference type="Pfam" id="PF05236"/>
    </source>
</evidence>
<evidence type="ECO:0000256" key="1">
    <source>
        <dbReference type="ARBA" id="ARBA00004123"/>
    </source>
</evidence>
<evidence type="ECO:0000256" key="3">
    <source>
        <dbReference type="ARBA" id="ARBA00017306"/>
    </source>
</evidence>
<keyword evidence="5" id="KW-0804">Transcription</keyword>
<dbReference type="PANTHER" id="PTHR15138:SF14">
    <property type="entry name" value="TRANSCRIPTION INITIATION FACTOR TFIID SUBUNIT 4"/>
    <property type="match status" value="1"/>
</dbReference>
<keyword evidence="4" id="KW-0805">Transcription regulation</keyword>